<accession>A0A316DGE6</accession>
<feature type="domain" description="Carboxymuconolactone decarboxylase-like" evidence="1">
    <location>
        <begin position="41"/>
        <end position="119"/>
    </location>
</feature>
<evidence type="ECO:0000313" key="2">
    <source>
        <dbReference type="EMBL" id="PWK16975.1"/>
    </source>
</evidence>
<dbReference type="GO" id="GO:0051920">
    <property type="term" value="F:peroxiredoxin activity"/>
    <property type="evidence" value="ECO:0007669"/>
    <property type="project" value="InterPro"/>
</dbReference>
<reference evidence="2 3" key="1">
    <citation type="submission" date="2018-05" db="EMBL/GenBank/DDBJ databases">
        <title>Genomic Encyclopedia of Archaeal and Bacterial Type Strains, Phase II (KMG-II): from individual species to whole genera.</title>
        <authorList>
            <person name="Goeker M."/>
        </authorList>
    </citation>
    <scope>NUCLEOTIDE SEQUENCE [LARGE SCALE GENOMIC DNA]</scope>
    <source>
        <strain evidence="2 3">DSM 22214</strain>
    </source>
</reference>
<dbReference type="OrthoDB" id="9802489at2"/>
<dbReference type="Pfam" id="PF02627">
    <property type="entry name" value="CMD"/>
    <property type="match status" value="1"/>
</dbReference>
<comment type="caution">
    <text evidence="2">The sequence shown here is derived from an EMBL/GenBank/DDBJ whole genome shotgun (WGS) entry which is preliminary data.</text>
</comment>
<dbReference type="Gene3D" id="1.20.1290.10">
    <property type="entry name" value="AhpD-like"/>
    <property type="match status" value="1"/>
</dbReference>
<dbReference type="AlphaFoldDB" id="A0A316DGE6"/>
<evidence type="ECO:0000259" key="1">
    <source>
        <dbReference type="Pfam" id="PF02627"/>
    </source>
</evidence>
<organism evidence="2 3">
    <name type="scientific">Arcicella aurantiaca</name>
    <dbReference type="NCBI Taxonomy" id="591202"/>
    <lineage>
        <taxon>Bacteria</taxon>
        <taxon>Pseudomonadati</taxon>
        <taxon>Bacteroidota</taxon>
        <taxon>Cytophagia</taxon>
        <taxon>Cytophagales</taxon>
        <taxon>Flectobacillaceae</taxon>
        <taxon>Arcicella</taxon>
    </lineage>
</organism>
<keyword evidence="3" id="KW-1185">Reference proteome</keyword>
<dbReference type="PANTHER" id="PTHR33570:SF2">
    <property type="entry name" value="CARBOXYMUCONOLACTONE DECARBOXYLASE-LIKE DOMAIN-CONTAINING PROTEIN"/>
    <property type="match status" value="1"/>
</dbReference>
<evidence type="ECO:0000313" key="3">
    <source>
        <dbReference type="Proteomes" id="UP000245489"/>
    </source>
</evidence>
<proteinExistence type="predicted"/>
<dbReference type="InterPro" id="IPR052512">
    <property type="entry name" value="4CMD/NDH-1_regulator"/>
</dbReference>
<dbReference type="InterPro" id="IPR029032">
    <property type="entry name" value="AhpD-like"/>
</dbReference>
<dbReference type="InterPro" id="IPR003779">
    <property type="entry name" value="CMD-like"/>
</dbReference>
<dbReference type="SUPFAM" id="SSF69118">
    <property type="entry name" value="AhpD-like"/>
    <property type="match status" value="1"/>
</dbReference>
<name>A0A316DGE6_9BACT</name>
<protein>
    <submittedName>
        <fullName evidence="2">4-carboxymuconolactone decarboxylase</fullName>
    </submittedName>
</protein>
<gene>
    <name evidence="2" type="ORF">LV89_04633</name>
</gene>
<dbReference type="Proteomes" id="UP000245489">
    <property type="component" value="Unassembled WGS sequence"/>
</dbReference>
<dbReference type="RefSeq" id="WP_109745279.1">
    <property type="nucleotide sequence ID" value="NZ_QGGO01000040.1"/>
</dbReference>
<dbReference type="EMBL" id="QGGO01000040">
    <property type="protein sequence ID" value="PWK16975.1"/>
    <property type="molecule type" value="Genomic_DNA"/>
</dbReference>
<sequence length="127" mass="14339">MDNQKKSEKRKSGLEMMDAVYGEGFSDRLKENNSLIVNETLEHLFASVWSRPNLSIKDRRLLIIGVTAATGKRETLKIQALGALKNNELSPDELREAALHLAYYAGWEKGMEATQAFEEAIRSLNEK</sequence>
<dbReference type="PANTHER" id="PTHR33570">
    <property type="entry name" value="4-CARBOXYMUCONOLACTONE DECARBOXYLASE FAMILY PROTEIN"/>
    <property type="match status" value="1"/>
</dbReference>